<dbReference type="RefSeq" id="WP_079348528.1">
    <property type="nucleotide sequence ID" value="NZ_MVAB01000001.1"/>
</dbReference>
<evidence type="ECO:0000313" key="2">
    <source>
        <dbReference type="EMBL" id="OPF88871.1"/>
    </source>
</evidence>
<protein>
    <submittedName>
        <fullName evidence="2">Transcriptional regulator</fullName>
    </submittedName>
</protein>
<dbReference type="SMART" id="SM00530">
    <property type="entry name" value="HTH_XRE"/>
    <property type="match status" value="1"/>
</dbReference>
<dbReference type="Gene3D" id="1.25.40.10">
    <property type="entry name" value="Tetratricopeptide repeat domain"/>
    <property type="match status" value="1"/>
</dbReference>
<accession>A0A1V4DK86</accession>
<dbReference type="EMBL" id="MVAB01000001">
    <property type="protein sequence ID" value="OPF88871.1"/>
    <property type="molecule type" value="Genomic_DNA"/>
</dbReference>
<evidence type="ECO:0000259" key="1">
    <source>
        <dbReference type="PROSITE" id="PS50943"/>
    </source>
</evidence>
<dbReference type="InterPro" id="IPR010982">
    <property type="entry name" value="Lambda_DNA-bd_dom_sf"/>
</dbReference>
<dbReference type="GO" id="GO:0003677">
    <property type="term" value="F:DNA binding"/>
    <property type="evidence" value="ECO:0007669"/>
    <property type="project" value="InterPro"/>
</dbReference>
<feature type="domain" description="HTH cro/C1-type" evidence="1">
    <location>
        <begin position="6"/>
        <end position="59"/>
    </location>
</feature>
<dbReference type="InterPro" id="IPR001387">
    <property type="entry name" value="Cro/C1-type_HTH"/>
</dbReference>
<sequence>MNIERFIEARRQKGFSQNDLAENICTQATLSRFENNSQVPNLKILIKLCERLDLPLSELFPKVGIRYTDVIETLNQAEFLLITSEYQKAKNLMETIDICKIEDNDIVLRYHYLTGFLMVFQHAKITDILFNFDQILLDNGETEDIYHLLAYTGIGMVFARENDVEKAEFYFNKVLEKIYRYPIKKVEDTWRVLNIVYQCGEFYASIHELEASNILLNYAIKICSDNHVTYYLARAAAQLAQNAIEEKKDKNDILELIYDARAYAKINRNEIKLKELKQLELAVKKGL</sequence>
<dbReference type="Pfam" id="PF01381">
    <property type="entry name" value="HTH_3"/>
    <property type="match status" value="1"/>
</dbReference>
<name>A0A1V4DK86_9ENTE</name>
<dbReference type="CDD" id="cd00093">
    <property type="entry name" value="HTH_XRE"/>
    <property type="match status" value="1"/>
</dbReference>
<proteinExistence type="predicted"/>
<dbReference type="PROSITE" id="PS50943">
    <property type="entry name" value="HTH_CROC1"/>
    <property type="match status" value="1"/>
</dbReference>
<dbReference type="SUPFAM" id="SSF47413">
    <property type="entry name" value="lambda repressor-like DNA-binding domains"/>
    <property type="match status" value="1"/>
</dbReference>
<dbReference type="SUPFAM" id="SSF48452">
    <property type="entry name" value="TPR-like"/>
    <property type="match status" value="1"/>
</dbReference>
<evidence type="ECO:0000313" key="3">
    <source>
        <dbReference type="Proteomes" id="UP000189970"/>
    </source>
</evidence>
<organism evidence="2 3">
    <name type="scientific">Vagococcus martis</name>
    <dbReference type="NCBI Taxonomy" id="1768210"/>
    <lineage>
        <taxon>Bacteria</taxon>
        <taxon>Bacillati</taxon>
        <taxon>Bacillota</taxon>
        <taxon>Bacilli</taxon>
        <taxon>Lactobacillales</taxon>
        <taxon>Enterococcaceae</taxon>
        <taxon>Vagococcus</taxon>
    </lineage>
</organism>
<dbReference type="InterPro" id="IPR011990">
    <property type="entry name" value="TPR-like_helical_dom_sf"/>
</dbReference>
<gene>
    <name evidence="2" type="ORF">BW731_02835</name>
</gene>
<comment type="caution">
    <text evidence="2">The sequence shown here is derived from an EMBL/GenBank/DDBJ whole genome shotgun (WGS) entry which is preliminary data.</text>
</comment>
<dbReference type="Proteomes" id="UP000189970">
    <property type="component" value="Unassembled WGS sequence"/>
</dbReference>
<keyword evidence="3" id="KW-1185">Reference proteome</keyword>
<reference evidence="2 3" key="1">
    <citation type="submission" date="2017-02" db="EMBL/GenBank/DDBJ databases">
        <title>Vagococcus cremeus sp. nov., isolated from the small intestine of a marten, Martes flavigula.</title>
        <authorList>
            <person name="Tak E.J."/>
            <person name="Bae J.-W."/>
        </authorList>
    </citation>
    <scope>NUCLEOTIDE SEQUENCE [LARGE SCALE GENOMIC DNA]</scope>
    <source>
        <strain evidence="2 3">D7T301</strain>
    </source>
</reference>
<dbReference type="AlphaFoldDB" id="A0A1V4DK86"/>